<dbReference type="CDD" id="cd02696">
    <property type="entry name" value="MurNAc-LAA"/>
    <property type="match status" value="1"/>
</dbReference>
<reference evidence="5 6" key="1">
    <citation type="journal article" date="2022" name="Res Sq">
        <title>Evolution of multicellular longitudinally dividing oral cavity symbionts (Neisseriaceae).</title>
        <authorList>
            <person name="Nyongesa S."/>
            <person name="Weber P."/>
            <person name="Bernet E."/>
            <person name="Pullido F."/>
            <person name="Nieckarz M."/>
            <person name="Delaby M."/>
            <person name="Nieves C."/>
            <person name="Viehboeck T."/>
            <person name="Krause N."/>
            <person name="Rivera-Millot A."/>
            <person name="Nakamura A."/>
            <person name="Vischer N."/>
            <person name="VanNieuwenhze M."/>
            <person name="Brun Y."/>
            <person name="Cava F."/>
            <person name="Bulgheresi S."/>
            <person name="Veyrier F."/>
        </authorList>
    </citation>
    <scope>NUCLEOTIDE SEQUENCE [LARGE SCALE GENOMIC DNA]</scope>
    <source>
        <strain evidence="5 6">SN4</strain>
    </source>
</reference>
<evidence type="ECO:0000313" key="6">
    <source>
        <dbReference type="Proteomes" id="UP000832011"/>
    </source>
</evidence>
<evidence type="ECO:0000313" key="5">
    <source>
        <dbReference type="EMBL" id="UOO89612.1"/>
    </source>
</evidence>
<evidence type="ECO:0000256" key="2">
    <source>
        <dbReference type="ARBA" id="ARBA00011901"/>
    </source>
</evidence>
<dbReference type="PANTHER" id="PTHR30404">
    <property type="entry name" value="N-ACETYLMURAMOYL-L-ALANINE AMIDASE"/>
    <property type="match status" value="1"/>
</dbReference>
<accession>A0ABY4E257</accession>
<dbReference type="Pfam" id="PF01520">
    <property type="entry name" value="Amidase_3"/>
    <property type="match status" value="1"/>
</dbReference>
<comment type="catalytic activity">
    <reaction evidence="1">
        <text>Hydrolyzes the link between N-acetylmuramoyl residues and L-amino acid residues in certain cell-wall glycopeptides.</text>
        <dbReference type="EC" id="3.5.1.28"/>
    </reaction>
</comment>
<dbReference type="InterPro" id="IPR002508">
    <property type="entry name" value="MurNAc-LAA_cat"/>
</dbReference>
<dbReference type="RefSeq" id="WP_058305505.1">
    <property type="nucleotide sequence ID" value="NZ_CABKVG010000007.1"/>
</dbReference>
<dbReference type="SUPFAM" id="SSF53187">
    <property type="entry name" value="Zn-dependent exopeptidases"/>
    <property type="match status" value="1"/>
</dbReference>
<organism evidence="5 6">
    <name type="scientific">Vitreoscilla massiliensis</name>
    <dbReference type="NCBI Taxonomy" id="1689272"/>
    <lineage>
        <taxon>Bacteria</taxon>
        <taxon>Pseudomonadati</taxon>
        <taxon>Pseudomonadota</taxon>
        <taxon>Betaproteobacteria</taxon>
        <taxon>Neisseriales</taxon>
        <taxon>Neisseriaceae</taxon>
        <taxon>Vitreoscilla</taxon>
    </lineage>
</organism>
<evidence type="ECO:0000259" key="4">
    <source>
        <dbReference type="Pfam" id="PF01520"/>
    </source>
</evidence>
<protein>
    <recommendedName>
        <fullName evidence="2">N-acetylmuramoyl-L-alanine amidase</fullName>
        <ecNumber evidence="2">3.5.1.28</ecNumber>
    </recommendedName>
</protein>
<evidence type="ECO:0000256" key="1">
    <source>
        <dbReference type="ARBA" id="ARBA00001561"/>
    </source>
</evidence>
<dbReference type="Proteomes" id="UP000832011">
    <property type="component" value="Chromosome"/>
</dbReference>
<dbReference type="PANTHER" id="PTHR30404:SF0">
    <property type="entry name" value="N-ACETYLMURAMOYL-L-ALANINE AMIDASE AMIC"/>
    <property type="match status" value="1"/>
</dbReference>
<name>A0ABY4E257_9NEIS</name>
<dbReference type="EMBL" id="CP091511">
    <property type="protein sequence ID" value="UOO89612.1"/>
    <property type="molecule type" value="Genomic_DNA"/>
</dbReference>
<proteinExistence type="predicted"/>
<sequence length="177" mass="19138">MGNIITITAGHSNTDPGACNGLHREADKAQDMRNIVAYYLKQADVEFRVDGEGKGNLPLSKAIDLIKGSKLAVEFHCNASSNKTARGVEALSQLKDKSISQKLCKAVADVMGIPLRGDRGWKPENSGQHHRLGYVAQGGIVLELFFISNDAELAIWEERKWLIGKAVAGVLIEVANG</sequence>
<dbReference type="InterPro" id="IPR050695">
    <property type="entry name" value="N-acetylmuramoyl_amidase_3"/>
</dbReference>
<dbReference type="Gene3D" id="3.40.630.40">
    <property type="entry name" value="Zn-dependent exopeptidases"/>
    <property type="match status" value="1"/>
</dbReference>
<feature type="domain" description="MurNAc-LAA" evidence="4">
    <location>
        <begin position="5"/>
        <end position="169"/>
    </location>
</feature>
<dbReference type="EC" id="3.5.1.28" evidence="2"/>
<keyword evidence="6" id="KW-1185">Reference proteome</keyword>
<gene>
    <name evidence="5" type="ORF">LVJ82_01100</name>
</gene>
<evidence type="ECO:0000256" key="3">
    <source>
        <dbReference type="ARBA" id="ARBA00022801"/>
    </source>
</evidence>
<keyword evidence="3" id="KW-0378">Hydrolase</keyword>